<sequence length="67" mass="7791">MTAHFTDRDERLWQRRAEERPVRPWAVRAWVRRLRATAAARHARPATPGGRPATAVRPARARAWEPL</sequence>
<proteinExistence type="predicted"/>
<dbReference type="RefSeq" id="WP_345287838.1">
    <property type="nucleotide sequence ID" value="NZ_BAABAJ010000031.1"/>
</dbReference>
<protein>
    <submittedName>
        <fullName evidence="2">Uncharacterized protein</fullName>
    </submittedName>
</protein>
<evidence type="ECO:0000313" key="3">
    <source>
        <dbReference type="Proteomes" id="UP001501000"/>
    </source>
</evidence>
<keyword evidence="3" id="KW-1185">Reference proteome</keyword>
<accession>A0ABP7NA38</accession>
<feature type="compositionally biased region" description="Low complexity" evidence="1">
    <location>
        <begin position="39"/>
        <end position="58"/>
    </location>
</feature>
<evidence type="ECO:0000256" key="1">
    <source>
        <dbReference type="SAM" id="MobiDB-lite"/>
    </source>
</evidence>
<dbReference type="Proteomes" id="UP001501000">
    <property type="component" value="Unassembled WGS sequence"/>
</dbReference>
<gene>
    <name evidence="2" type="ORF">GCM10022244_56350</name>
</gene>
<dbReference type="EMBL" id="BAABAJ010000031">
    <property type="protein sequence ID" value="GAA3941079.1"/>
    <property type="molecule type" value="Genomic_DNA"/>
</dbReference>
<organism evidence="2 3">
    <name type="scientific">Streptomyces gulbargensis</name>
    <dbReference type="NCBI Taxonomy" id="364901"/>
    <lineage>
        <taxon>Bacteria</taxon>
        <taxon>Bacillati</taxon>
        <taxon>Actinomycetota</taxon>
        <taxon>Actinomycetes</taxon>
        <taxon>Kitasatosporales</taxon>
        <taxon>Streptomycetaceae</taxon>
        <taxon>Streptomyces</taxon>
    </lineage>
</organism>
<name>A0ABP7NA38_9ACTN</name>
<reference evidence="3" key="1">
    <citation type="journal article" date="2019" name="Int. J. Syst. Evol. Microbiol.">
        <title>The Global Catalogue of Microorganisms (GCM) 10K type strain sequencing project: providing services to taxonomists for standard genome sequencing and annotation.</title>
        <authorList>
            <consortium name="The Broad Institute Genomics Platform"/>
            <consortium name="The Broad Institute Genome Sequencing Center for Infectious Disease"/>
            <person name="Wu L."/>
            <person name="Ma J."/>
        </authorList>
    </citation>
    <scope>NUCLEOTIDE SEQUENCE [LARGE SCALE GENOMIC DNA]</scope>
    <source>
        <strain evidence="3">JCM 16956</strain>
    </source>
</reference>
<feature type="region of interest" description="Disordered" evidence="1">
    <location>
        <begin position="39"/>
        <end position="67"/>
    </location>
</feature>
<comment type="caution">
    <text evidence="2">The sequence shown here is derived from an EMBL/GenBank/DDBJ whole genome shotgun (WGS) entry which is preliminary data.</text>
</comment>
<evidence type="ECO:0000313" key="2">
    <source>
        <dbReference type="EMBL" id="GAA3941079.1"/>
    </source>
</evidence>